<keyword evidence="4" id="KW-1185">Reference proteome</keyword>
<proteinExistence type="inferred from homology"/>
<name>A0ABZ0VP70_9HYPH</name>
<evidence type="ECO:0000256" key="1">
    <source>
        <dbReference type="ARBA" id="ARBA00037999"/>
    </source>
</evidence>
<dbReference type="SUPFAM" id="SSF53383">
    <property type="entry name" value="PLP-dependent transferases"/>
    <property type="match status" value="1"/>
</dbReference>
<dbReference type="GO" id="GO:0008483">
    <property type="term" value="F:transaminase activity"/>
    <property type="evidence" value="ECO:0007669"/>
    <property type="project" value="UniProtKB-KW"/>
</dbReference>
<dbReference type="PIRSF" id="PIRSF000390">
    <property type="entry name" value="PLP_StrS"/>
    <property type="match status" value="1"/>
</dbReference>
<evidence type="ECO:0000313" key="3">
    <source>
        <dbReference type="EMBL" id="WQB98733.1"/>
    </source>
</evidence>
<protein>
    <submittedName>
        <fullName evidence="3">DegT/DnrJ/EryC1/StrS family aminotransferase</fullName>
    </submittedName>
</protein>
<dbReference type="PANTHER" id="PTHR30244">
    <property type="entry name" value="TRANSAMINASE"/>
    <property type="match status" value="1"/>
</dbReference>
<gene>
    <name evidence="3" type="ORF">U0R22_002897</name>
</gene>
<evidence type="ECO:0000313" key="4">
    <source>
        <dbReference type="Proteomes" id="UP001322481"/>
    </source>
</evidence>
<dbReference type="InterPro" id="IPR015421">
    <property type="entry name" value="PyrdxlP-dep_Trfase_major"/>
</dbReference>
<organism evidence="3 4">
    <name type="scientific">Mesorhizobium huakuii</name>
    <dbReference type="NCBI Taxonomy" id="28104"/>
    <lineage>
        <taxon>Bacteria</taxon>
        <taxon>Pseudomonadati</taxon>
        <taxon>Pseudomonadota</taxon>
        <taxon>Alphaproteobacteria</taxon>
        <taxon>Hyphomicrobiales</taxon>
        <taxon>Phyllobacteriaceae</taxon>
        <taxon>Mesorhizobium</taxon>
    </lineage>
</organism>
<dbReference type="Gene3D" id="3.40.640.10">
    <property type="entry name" value="Type I PLP-dependent aspartate aminotransferase-like (Major domain)"/>
    <property type="match status" value="1"/>
</dbReference>
<dbReference type="PANTHER" id="PTHR30244:SF34">
    <property type="entry name" value="DTDP-4-AMINO-4,6-DIDEOXYGALACTOSE TRANSAMINASE"/>
    <property type="match status" value="1"/>
</dbReference>
<dbReference type="EMBL" id="CP139858">
    <property type="protein sequence ID" value="WQB98733.1"/>
    <property type="molecule type" value="Genomic_DNA"/>
</dbReference>
<accession>A0ABZ0VP70</accession>
<keyword evidence="3" id="KW-0032">Aminotransferase</keyword>
<dbReference type="InterPro" id="IPR015424">
    <property type="entry name" value="PyrdxlP-dep_Trfase"/>
</dbReference>
<keyword evidence="2" id="KW-0663">Pyridoxal phosphate</keyword>
<dbReference type="InterPro" id="IPR000653">
    <property type="entry name" value="DegT/StrS_aminotransferase"/>
</dbReference>
<keyword evidence="3" id="KW-0808">Transferase</keyword>
<evidence type="ECO:0000256" key="2">
    <source>
        <dbReference type="RuleBase" id="RU004508"/>
    </source>
</evidence>
<sequence length="372" mass="40283">MTIKFKSPYRHRSVVPGLPAPSEYSALLDEITANGWYSNFGPLVRRLELGLLGAFGRPTECCVSCSSATTGLSAALLAADVTGAVLVPAFTFAASLGAIRAAGMTPVVVDVDPESWVIDNDLLHQALTETGARAAMLVAPFGIAYDWTKEIATCREHGAAVIIDNAAGLGGPRAPHGNGENIFEVFSMHATKPFAIGEGGAIFASLKSDMPLRAALNFGLASYQNAHGPFWGFNGKMSELHAAVGLAQLARFDRIVRHRQAYVRRYLARLATYSNLRYPLDSKAAPWQLFPILMPTPQIAERFVATAANEGLEIRRYYRPSLSDWPSTRIFSPCRVAEDLAERMCALPIRSAEPDADLVMKIVFEALDVALD</sequence>
<dbReference type="RefSeq" id="WP_322418951.1">
    <property type="nucleotide sequence ID" value="NZ_CP139858.1"/>
</dbReference>
<reference evidence="3 4" key="1">
    <citation type="submission" date="2023-11" db="EMBL/GenBank/DDBJ databases">
        <authorList>
            <person name="Panchal A.K."/>
            <person name="Meaney J.S."/>
            <person name="Karas B.J."/>
            <person name="diCenzo G.C."/>
        </authorList>
    </citation>
    <scope>NUCLEOTIDE SEQUENCE [LARGE SCALE GENOMIC DNA]</scope>
    <source>
        <strain evidence="3 4">NZP2235</strain>
    </source>
</reference>
<dbReference type="Proteomes" id="UP001322481">
    <property type="component" value="Chromosome"/>
</dbReference>
<comment type="similarity">
    <text evidence="1 2">Belongs to the DegT/DnrJ/EryC1 family.</text>
</comment>
<dbReference type="Pfam" id="PF01041">
    <property type="entry name" value="DegT_DnrJ_EryC1"/>
    <property type="match status" value="1"/>
</dbReference>